<keyword evidence="5 6" id="KW-0472">Membrane</keyword>
<protein>
    <submittedName>
        <fullName evidence="8">MFS transporter</fullName>
    </submittedName>
</protein>
<gene>
    <name evidence="8" type="ORF">FRZ67_05855</name>
</gene>
<evidence type="ECO:0000313" key="8">
    <source>
        <dbReference type="EMBL" id="QEC66847.1"/>
    </source>
</evidence>
<feature type="transmembrane region" description="Helical" evidence="6">
    <location>
        <begin position="80"/>
        <end position="103"/>
    </location>
</feature>
<comment type="subcellular location">
    <subcellularLocation>
        <location evidence="1">Cell membrane</location>
        <topology evidence="1">Multi-pass membrane protein</topology>
    </subcellularLocation>
</comment>
<feature type="transmembrane region" description="Helical" evidence="6">
    <location>
        <begin position="214"/>
        <end position="235"/>
    </location>
</feature>
<dbReference type="InterPro" id="IPR036259">
    <property type="entry name" value="MFS_trans_sf"/>
</dbReference>
<evidence type="ECO:0000256" key="1">
    <source>
        <dbReference type="ARBA" id="ARBA00004651"/>
    </source>
</evidence>
<feature type="transmembrane region" description="Helical" evidence="6">
    <location>
        <begin position="109"/>
        <end position="129"/>
    </location>
</feature>
<dbReference type="RefSeq" id="WP_147188647.1">
    <property type="nucleotide sequence ID" value="NZ_CP042435.1"/>
</dbReference>
<dbReference type="GO" id="GO:0005886">
    <property type="term" value="C:plasma membrane"/>
    <property type="evidence" value="ECO:0007669"/>
    <property type="project" value="UniProtKB-SubCell"/>
</dbReference>
<sequence length="410" mass="44235">MPAKKIFPYENKMLILLTFTFGFVLFDRMALNFLVPFFDKELGLNNTQIGLLASLLALAWAISGYAIGTLSDKTGKRKQYLIISVAIFSACSFISGLAASFAFLLVARIIMGFSEGPVLPLAHSIMVSASAEKRRGFNMGFMQSFGSNLLGTMLAPVILVALATNYGWRNAFFIAGVPGLILATLGFFMIKEIPVFVKEKKQKANVADLFKYRNVWVAIILSGCMMTWMFAQITFMPKFLIAIKHFSEEDMGKTMAAYGLGSIIWGAVVPALSDKLGRKPVVIFFFLMSMIMPLSVVYAGDTFSAVAPLVILGATTMGCFPIVLATIPSETVPRQFLAQTLGMIMGIGELIGGFAAPAIAGWSADKFGLQAPFLIAAGAVLLAGFIGFLLIETGPVKLRNKGALATIQTV</sequence>
<keyword evidence="9" id="KW-1185">Reference proteome</keyword>
<dbReference type="PANTHER" id="PTHR43124:SF3">
    <property type="entry name" value="CHLORAMPHENICOL EFFLUX PUMP RV0191"/>
    <property type="match status" value="1"/>
</dbReference>
<dbReference type="GO" id="GO:0022857">
    <property type="term" value="F:transmembrane transporter activity"/>
    <property type="evidence" value="ECO:0007669"/>
    <property type="project" value="InterPro"/>
</dbReference>
<keyword evidence="2" id="KW-1003">Cell membrane</keyword>
<feature type="transmembrane region" description="Helical" evidence="6">
    <location>
        <begin position="280"/>
        <end position="299"/>
    </location>
</feature>
<evidence type="ECO:0000256" key="6">
    <source>
        <dbReference type="SAM" id="Phobius"/>
    </source>
</evidence>
<feature type="transmembrane region" description="Helical" evidence="6">
    <location>
        <begin position="336"/>
        <end position="359"/>
    </location>
</feature>
<reference evidence="8 9" key="1">
    <citation type="journal article" date="2016" name="Int. J. Syst. Evol. Microbiol.">
        <title>Panacibacter ginsenosidivorans gen. nov., sp. nov., with ginsenoside converting activity isolated from soil of a ginseng field.</title>
        <authorList>
            <person name="Siddiqi M.Z."/>
            <person name="Muhammad Shafi S."/>
            <person name="Choi K.D."/>
            <person name="Im W.T."/>
        </authorList>
    </citation>
    <scope>NUCLEOTIDE SEQUENCE [LARGE SCALE GENOMIC DNA]</scope>
    <source>
        <strain evidence="8 9">Gsoil1550</strain>
    </source>
</reference>
<evidence type="ECO:0000256" key="3">
    <source>
        <dbReference type="ARBA" id="ARBA00022692"/>
    </source>
</evidence>
<proteinExistence type="predicted"/>
<feature type="domain" description="Major facilitator superfamily (MFS) profile" evidence="7">
    <location>
        <begin position="13"/>
        <end position="395"/>
    </location>
</feature>
<name>A0A5B8V5U1_9BACT</name>
<dbReference type="Gene3D" id="1.20.1250.20">
    <property type="entry name" value="MFS general substrate transporter like domains"/>
    <property type="match status" value="2"/>
</dbReference>
<dbReference type="Pfam" id="PF07690">
    <property type="entry name" value="MFS_1"/>
    <property type="match status" value="1"/>
</dbReference>
<evidence type="ECO:0000256" key="4">
    <source>
        <dbReference type="ARBA" id="ARBA00022989"/>
    </source>
</evidence>
<keyword evidence="3 6" id="KW-0812">Transmembrane</keyword>
<evidence type="ECO:0000259" key="7">
    <source>
        <dbReference type="PROSITE" id="PS50850"/>
    </source>
</evidence>
<feature type="transmembrane region" description="Helical" evidence="6">
    <location>
        <begin position="255"/>
        <end position="273"/>
    </location>
</feature>
<feature type="transmembrane region" description="Helical" evidence="6">
    <location>
        <begin position="371"/>
        <end position="391"/>
    </location>
</feature>
<accession>A0A5B8V5U1</accession>
<dbReference type="PROSITE" id="PS50850">
    <property type="entry name" value="MFS"/>
    <property type="match status" value="1"/>
</dbReference>
<dbReference type="Proteomes" id="UP000321533">
    <property type="component" value="Chromosome"/>
</dbReference>
<dbReference type="InterPro" id="IPR050189">
    <property type="entry name" value="MFS_Efflux_Transporters"/>
</dbReference>
<dbReference type="AlphaFoldDB" id="A0A5B8V5U1"/>
<dbReference type="SUPFAM" id="SSF103473">
    <property type="entry name" value="MFS general substrate transporter"/>
    <property type="match status" value="1"/>
</dbReference>
<dbReference type="PANTHER" id="PTHR43124">
    <property type="entry name" value="PURINE EFFLUX PUMP PBUE"/>
    <property type="match status" value="1"/>
</dbReference>
<dbReference type="KEGG" id="pgin:FRZ67_05855"/>
<feature type="transmembrane region" description="Helical" evidence="6">
    <location>
        <begin position="48"/>
        <end position="68"/>
    </location>
</feature>
<keyword evidence="4 6" id="KW-1133">Transmembrane helix</keyword>
<feature type="transmembrane region" description="Helical" evidence="6">
    <location>
        <begin position="172"/>
        <end position="193"/>
    </location>
</feature>
<feature type="transmembrane region" description="Helical" evidence="6">
    <location>
        <begin position="149"/>
        <end position="166"/>
    </location>
</feature>
<evidence type="ECO:0000313" key="9">
    <source>
        <dbReference type="Proteomes" id="UP000321533"/>
    </source>
</evidence>
<dbReference type="OrthoDB" id="9812221at2"/>
<organism evidence="8 9">
    <name type="scientific">Panacibacter ginsenosidivorans</name>
    <dbReference type="NCBI Taxonomy" id="1813871"/>
    <lineage>
        <taxon>Bacteria</taxon>
        <taxon>Pseudomonadati</taxon>
        <taxon>Bacteroidota</taxon>
        <taxon>Chitinophagia</taxon>
        <taxon>Chitinophagales</taxon>
        <taxon>Chitinophagaceae</taxon>
        <taxon>Panacibacter</taxon>
    </lineage>
</organism>
<evidence type="ECO:0000256" key="2">
    <source>
        <dbReference type="ARBA" id="ARBA00022475"/>
    </source>
</evidence>
<dbReference type="InterPro" id="IPR011701">
    <property type="entry name" value="MFS"/>
</dbReference>
<feature type="transmembrane region" description="Helical" evidence="6">
    <location>
        <begin position="305"/>
        <end position="324"/>
    </location>
</feature>
<dbReference type="InterPro" id="IPR020846">
    <property type="entry name" value="MFS_dom"/>
</dbReference>
<dbReference type="EMBL" id="CP042435">
    <property type="protein sequence ID" value="QEC66847.1"/>
    <property type="molecule type" value="Genomic_DNA"/>
</dbReference>
<evidence type="ECO:0000256" key="5">
    <source>
        <dbReference type="ARBA" id="ARBA00023136"/>
    </source>
</evidence>